<sequence length="251" mass="25870">MRGDGDGWSISPGGVRHWGLFGAAGLLLRAPLGTGGSAVLLQHRALWSHQGGTWALPGGARDSDESAVHAAVREADEEAGIKAADIRVRAERITAAAPSGWTYTTVIADAGKPLPIFPNMESVELAWVPEAEVDQRRLHAGFADAWPGLRATFARMDPGECTAAEAAELAATLPRTVDLGAEFVWLHAEPGGPGERAVLLNPPYPPENPEPSGSPNPVGEAGDPGAGLGGVVPEDARILGIPRSAVLGSAG</sequence>
<comment type="caution">
    <text evidence="5">The sequence shown here is derived from an EMBL/GenBank/DDBJ whole genome shotgun (WGS) entry which is preliminary data.</text>
</comment>
<accession>A0A917RT41</accession>
<keyword evidence="6" id="KW-1185">Reference proteome</keyword>
<evidence type="ECO:0000256" key="3">
    <source>
        <dbReference type="SAM" id="MobiDB-lite"/>
    </source>
</evidence>
<keyword evidence="2" id="KW-0378">Hydrolase</keyword>
<dbReference type="GO" id="GO:0016787">
    <property type="term" value="F:hydrolase activity"/>
    <property type="evidence" value="ECO:0007669"/>
    <property type="project" value="UniProtKB-KW"/>
</dbReference>
<feature type="compositionally biased region" description="Pro residues" evidence="3">
    <location>
        <begin position="202"/>
        <end position="214"/>
    </location>
</feature>
<dbReference type="CDD" id="cd18877">
    <property type="entry name" value="NUDIX_Hydrolase"/>
    <property type="match status" value="1"/>
</dbReference>
<dbReference type="PROSITE" id="PS00893">
    <property type="entry name" value="NUDIX_BOX"/>
    <property type="match status" value="1"/>
</dbReference>
<reference evidence="5" key="2">
    <citation type="submission" date="2020-09" db="EMBL/GenBank/DDBJ databases">
        <authorList>
            <person name="Sun Q."/>
            <person name="Zhou Y."/>
        </authorList>
    </citation>
    <scope>NUCLEOTIDE SEQUENCE</scope>
    <source>
        <strain evidence="5">CGMCC 4.3508</strain>
    </source>
</reference>
<dbReference type="SUPFAM" id="SSF55811">
    <property type="entry name" value="Nudix"/>
    <property type="match status" value="1"/>
</dbReference>
<gene>
    <name evidence="5" type="primary">mutT3</name>
    <name evidence="5" type="ORF">GCM10011588_48180</name>
</gene>
<dbReference type="PANTHER" id="PTHR43046:SF2">
    <property type="entry name" value="8-OXO-DGTP DIPHOSPHATASE-RELATED"/>
    <property type="match status" value="1"/>
</dbReference>
<dbReference type="PROSITE" id="PS51462">
    <property type="entry name" value="NUDIX"/>
    <property type="match status" value="1"/>
</dbReference>
<evidence type="ECO:0000256" key="1">
    <source>
        <dbReference type="ARBA" id="ARBA00001946"/>
    </source>
</evidence>
<dbReference type="InterPro" id="IPR000086">
    <property type="entry name" value="NUDIX_hydrolase_dom"/>
</dbReference>
<evidence type="ECO:0000313" key="6">
    <source>
        <dbReference type="Proteomes" id="UP000638263"/>
    </source>
</evidence>
<comment type="cofactor">
    <cofactor evidence="1">
        <name>Mg(2+)</name>
        <dbReference type="ChEBI" id="CHEBI:18420"/>
    </cofactor>
</comment>
<proteinExistence type="predicted"/>
<organism evidence="5 6">
    <name type="scientific">Nocardia jinanensis</name>
    <dbReference type="NCBI Taxonomy" id="382504"/>
    <lineage>
        <taxon>Bacteria</taxon>
        <taxon>Bacillati</taxon>
        <taxon>Actinomycetota</taxon>
        <taxon>Actinomycetes</taxon>
        <taxon>Mycobacteriales</taxon>
        <taxon>Nocardiaceae</taxon>
        <taxon>Nocardia</taxon>
    </lineage>
</organism>
<protein>
    <submittedName>
        <fullName evidence="5">8-oxo-dGTP diphosphatase 3</fullName>
    </submittedName>
</protein>
<evidence type="ECO:0000259" key="4">
    <source>
        <dbReference type="PROSITE" id="PS51462"/>
    </source>
</evidence>
<feature type="domain" description="Nudix hydrolase" evidence="4">
    <location>
        <begin position="19"/>
        <end position="151"/>
    </location>
</feature>
<dbReference type="AlphaFoldDB" id="A0A917RT41"/>
<dbReference type="RefSeq" id="WP_082681416.1">
    <property type="nucleotide sequence ID" value="NZ_BMMH01000011.1"/>
</dbReference>
<dbReference type="InterPro" id="IPR020084">
    <property type="entry name" value="NUDIX_hydrolase_CS"/>
</dbReference>
<dbReference type="PANTHER" id="PTHR43046">
    <property type="entry name" value="GDP-MANNOSE MANNOSYL HYDROLASE"/>
    <property type="match status" value="1"/>
</dbReference>
<feature type="region of interest" description="Disordered" evidence="3">
    <location>
        <begin position="196"/>
        <end position="233"/>
    </location>
</feature>
<dbReference type="EMBL" id="BMMH01000011">
    <property type="protein sequence ID" value="GGL27707.1"/>
    <property type="molecule type" value="Genomic_DNA"/>
</dbReference>
<dbReference type="Gene3D" id="3.90.79.10">
    <property type="entry name" value="Nucleoside Triphosphate Pyrophosphohydrolase"/>
    <property type="match status" value="1"/>
</dbReference>
<name>A0A917RT41_9NOCA</name>
<dbReference type="Proteomes" id="UP000638263">
    <property type="component" value="Unassembled WGS sequence"/>
</dbReference>
<dbReference type="Pfam" id="PF00293">
    <property type="entry name" value="NUDIX"/>
    <property type="match status" value="1"/>
</dbReference>
<evidence type="ECO:0000313" key="5">
    <source>
        <dbReference type="EMBL" id="GGL27707.1"/>
    </source>
</evidence>
<evidence type="ECO:0000256" key="2">
    <source>
        <dbReference type="ARBA" id="ARBA00022801"/>
    </source>
</evidence>
<reference evidence="5" key="1">
    <citation type="journal article" date="2014" name="Int. J. Syst. Evol. Microbiol.">
        <title>Complete genome sequence of Corynebacterium casei LMG S-19264T (=DSM 44701T), isolated from a smear-ripened cheese.</title>
        <authorList>
            <consortium name="US DOE Joint Genome Institute (JGI-PGF)"/>
            <person name="Walter F."/>
            <person name="Albersmeier A."/>
            <person name="Kalinowski J."/>
            <person name="Ruckert C."/>
        </authorList>
    </citation>
    <scope>NUCLEOTIDE SEQUENCE</scope>
    <source>
        <strain evidence="5">CGMCC 4.3508</strain>
    </source>
</reference>
<dbReference type="InterPro" id="IPR015797">
    <property type="entry name" value="NUDIX_hydrolase-like_dom_sf"/>
</dbReference>